<keyword evidence="1" id="KW-0812">Transmembrane</keyword>
<protein>
    <submittedName>
        <fullName evidence="2">Uncharacterized protein YoxC</fullName>
    </submittedName>
</protein>
<evidence type="ECO:0000313" key="3">
    <source>
        <dbReference type="Proteomes" id="UP001232245"/>
    </source>
</evidence>
<keyword evidence="1" id="KW-1133">Transmembrane helix</keyword>
<gene>
    <name evidence="2" type="ORF">J2S02_000895</name>
</gene>
<dbReference type="Gene3D" id="1.10.287.950">
    <property type="entry name" value="Methyl-accepting chemotaxis protein"/>
    <property type="match status" value="1"/>
</dbReference>
<dbReference type="EMBL" id="JAUSTZ010000002">
    <property type="protein sequence ID" value="MDQ0224566.1"/>
    <property type="molecule type" value="Genomic_DNA"/>
</dbReference>
<feature type="transmembrane region" description="Helical" evidence="1">
    <location>
        <begin position="6"/>
        <end position="24"/>
    </location>
</feature>
<organism evidence="2 3">
    <name type="scientific">Metabacillus niabensis</name>
    <dbReference type="NCBI Taxonomy" id="324854"/>
    <lineage>
        <taxon>Bacteria</taxon>
        <taxon>Bacillati</taxon>
        <taxon>Bacillota</taxon>
        <taxon>Bacilli</taxon>
        <taxon>Bacillales</taxon>
        <taxon>Bacillaceae</taxon>
        <taxon>Metabacillus</taxon>
    </lineage>
</organism>
<evidence type="ECO:0000256" key="1">
    <source>
        <dbReference type="SAM" id="Phobius"/>
    </source>
</evidence>
<dbReference type="Pfam" id="PF06103">
    <property type="entry name" value="DUF948"/>
    <property type="match status" value="1"/>
</dbReference>
<comment type="caution">
    <text evidence="2">The sequence shown here is derived from an EMBL/GenBank/DDBJ whole genome shotgun (WGS) entry which is preliminary data.</text>
</comment>
<keyword evidence="3" id="KW-1185">Reference proteome</keyword>
<proteinExistence type="predicted"/>
<reference evidence="2 3" key="1">
    <citation type="submission" date="2023-07" db="EMBL/GenBank/DDBJ databases">
        <title>Genomic Encyclopedia of Type Strains, Phase IV (KMG-IV): sequencing the most valuable type-strain genomes for metagenomic binning, comparative biology and taxonomic classification.</title>
        <authorList>
            <person name="Goeker M."/>
        </authorList>
    </citation>
    <scope>NUCLEOTIDE SEQUENCE [LARGE SCALE GENOMIC DNA]</scope>
    <source>
        <strain evidence="2 3">DSM 17723</strain>
    </source>
</reference>
<dbReference type="Proteomes" id="UP001232245">
    <property type="component" value="Unassembled WGS sequence"/>
</dbReference>
<dbReference type="SUPFAM" id="SSF58104">
    <property type="entry name" value="Methyl-accepting chemotaxis protein (MCP) signaling domain"/>
    <property type="match status" value="1"/>
</dbReference>
<keyword evidence="1" id="KW-0472">Membrane</keyword>
<dbReference type="RefSeq" id="WP_095303366.1">
    <property type="nucleotide sequence ID" value="NZ_CADEPK010000185.1"/>
</dbReference>
<dbReference type="PANTHER" id="PTHR40070">
    <property type="entry name" value="UPF0478 PROTEIN YTXG"/>
    <property type="match status" value="1"/>
</dbReference>
<dbReference type="PANTHER" id="PTHR40070:SF1">
    <property type="entry name" value="UPF0478 PROTEIN YTXG"/>
    <property type="match status" value="1"/>
</dbReference>
<name>A0ABT9YX38_9BACI</name>
<sequence>MIIILYLSIALIAIAFTILVIYVSKTLNALQGTLTNVASTLSALEKQMEGITSETTQLLHKTNNLAEDIQQKSEKLNSVVDSVKDIGTTIQQLNQSVKNVTTSVATNLEQNQDKVNQIAQWSNAAIELWSRWKQKKESKQVGE</sequence>
<accession>A0ABT9YX38</accession>
<dbReference type="InterPro" id="IPR009293">
    <property type="entry name" value="UPF0478"/>
</dbReference>
<evidence type="ECO:0000313" key="2">
    <source>
        <dbReference type="EMBL" id="MDQ0224566.1"/>
    </source>
</evidence>